<dbReference type="Pfam" id="PF16143">
    <property type="entry name" value="DUF4851"/>
    <property type="match status" value="1"/>
</dbReference>
<proteinExistence type="predicted"/>
<dbReference type="GeneID" id="78085567"/>
<dbReference type="Proteomes" id="UP000006034">
    <property type="component" value="Unassembled WGS sequence"/>
</dbReference>
<evidence type="ECO:0000313" key="1">
    <source>
        <dbReference type="EMBL" id="EFV43744.1"/>
    </source>
</evidence>
<evidence type="ECO:0000313" key="2">
    <source>
        <dbReference type="Proteomes" id="UP000006034"/>
    </source>
</evidence>
<sequence length="250" mass="27437">MFKIIIPILVIALAAFVGMNAKSGLIRGVADGMLVSPARPAVAVKPAADFASVDARRVDLSPSVQNSMLQATSVQAVYALYNHEGPQAAPAHLAALLAVSQNDETWPVEPELGFPAIRHKKQDIDGFSGFADTYVLDAKDDPWASDEPAQWENGSLVRRFTFILWFYKAKLIVEYREPLPAPSDMPLEDNIPLLTAFEARALESFRLLNGDPKNGGVELPRPKEKLPYPPAGINRQALTDFIGTLWDMKK</sequence>
<comment type="caution">
    <text evidence="1">The sequence shown here is derived from an EMBL/GenBank/DDBJ whole genome shotgun (WGS) entry which is preliminary data.</text>
</comment>
<accession>E5Y8B8</accession>
<dbReference type="STRING" id="563192.HMPREF0179_02436"/>
<dbReference type="HOGENOM" id="CLU_090285_0_0_7"/>
<dbReference type="RefSeq" id="WP_005028284.1">
    <property type="nucleotide sequence ID" value="NZ_KE150238.1"/>
</dbReference>
<organism evidence="1 2">
    <name type="scientific">Bilophila wadsworthia (strain 3_1_6)</name>
    <dbReference type="NCBI Taxonomy" id="563192"/>
    <lineage>
        <taxon>Bacteria</taxon>
        <taxon>Pseudomonadati</taxon>
        <taxon>Thermodesulfobacteriota</taxon>
        <taxon>Desulfovibrionia</taxon>
        <taxon>Desulfovibrionales</taxon>
        <taxon>Desulfovibrionaceae</taxon>
        <taxon>Bilophila</taxon>
    </lineage>
</organism>
<dbReference type="eggNOG" id="ENOG5031FTN">
    <property type="taxonomic scope" value="Bacteria"/>
</dbReference>
<protein>
    <submittedName>
        <fullName evidence="1">Uncharacterized protein</fullName>
    </submittedName>
</protein>
<dbReference type="OrthoDB" id="5454753at2"/>
<dbReference type="EMBL" id="ADCP02000001">
    <property type="protein sequence ID" value="EFV43744.1"/>
    <property type="molecule type" value="Genomic_DNA"/>
</dbReference>
<dbReference type="InterPro" id="IPR032323">
    <property type="entry name" value="DUF4851"/>
</dbReference>
<dbReference type="AlphaFoldDB" id="E5Y8B8"/>
<reference evidence="1 2" key="1">
    <citation type="submission" date="2010-10" db="EMBL/GenBank/DDBJ databases">
        <authorList>
            <consortium name="The Broad Institute Genome Sequencing Platform"/>
            <person name="Ward D."/>
            <person name="Earl A."/>
            <person name="Feldgarden M."/>
            <person name="Young S.K."/>
            <person name="Gargeya S."/>
            <person name="Zeng Q."/>
            <person name="Alvarado L."/>
            <person name="Berlin A."/>
            <person name="Bochicchio J."/>
            <person name="Chapman S.B."/>
            <person name="Chen Z."/>
            <person name="Freedman E."/>
            <person name="Gellesch M."/>
            <person name="Goldberg J."/>
            <person name="Griggs A."/>
            <person name="Gujja S."/>
            <person name="Heilman E."/>
            <person name="Heiman D."/>
            <person name="Howarth C."/>
            <person name="Mehta T."/>
            <person name="Neiman D."/>
            <person name="Pearson M."/>
            <person name="Roberts A."/>
            <person name="Saif S."/>
            <person name="Shea T."/>
            <person name="Shenoy N."/>
            <person name="Sisk P."/>
            <person name="Stolte C."/>
            <person name="Sykes S."/>
            <person name="White J."/>
            <person name="Yandava C."/>
            <person name="Allen-Vercoe E."/>
            <person name="Sibley C."/>
            <person name="Ambrose C.E."/>
            <person name="Strauss J."/>
            <person name="Daigneault M."/>
            <person name="Haas B."/>
            <person name="Nusbaum C."/>
            <person name="Birren B."/>
        </authorList>
    </citation>
    <scope>NUCLEOTIDE SEQUENCE [LARGE SCALE GENOMIC DNA]</scope>
    <source>
        <strain evidence="1 2">3_1_6</strain>
    </source>
</reference>
<name>E5Y8B8_BILW3</name>
<keyword evidence="2" id="KW-1185">Reference proteome</keyword>
<reference evidence="1 2" key="2">
    <citation type="submission" date="2013-04" db="EMBL/GenBank/DDBJ databases">
        <title>The Genome Sequence of Bilophila wadsworthia 3_1_6.</title>
        <authorList>
            <consortium name="The Broad Institute Genomics Platform"/>
            <person name="Earl A."/>
            <person name="Ward D."/>
            <person name="Feldgarden M."/>
            <person name="Gevers D."/>
            <person name="Sibley C."/>
            <person name="Strauss J."/>
            <person name="Allen-Vercoe E."/>
            <person name="Walker B."/>
            <person name="Young S."/>
            <person name="Zeng Q."/>
            <person name="Gargeya S."/>
            <person name="Fitzgerald M."/>
            <person name="Haas B."/>
            <person name="Abouelleil A."/>
            <person name="Allen A.W."/>
            <person name="Alvarado L."/>
            <person name="Arachchi H.M."/>
            <person name="Berlin A.M."/>
            <person name="Chapman S.B."/>
            <person name="Gainer-Dewar J."/>
            <person name="Goldberg J."/>
            <person name="Griggs A."/>
            <person name="Gujja S."/>
            <person name="Hansen M."/>
            <person name="Howarth C."/>
            <person name="Imamovic A."/>
            <person name="Ireland A."/>
            <person name="Larimer J."/>
            <person name="McCowan C."/>
            <person name="Murphy C."/>
            <person name="Pearson M."/>
            <person name="Poon T.W."/>
            <person name="Priest M."/>
            <person name="Roberts A."/>
            <person name="Saif S."/>
            <person name="Shea T."/>
            <person name="Sisk P."/>
            <person name="Sykes S."/>
            <person name="Wortman J."/>
            <person name="Nusbaum C."/>
            <person name="Birren B."/>
        </authorList>
    </citation>
    <scope>NUCLEOTIDE SEQUENCE [LARGE SCALE GENOMIC DNA]</scope>
    <source>
        <strain evidence="1 2">3_1_6</strain>
    </source>
</reference>
<gene>
    <name evidence="1" type="ORF">HMPREF0179_02436</name>
</gene>